<proteinExistence type="predicted"/>
<dbReference type="InterPro" id="IPR050832">
    <property type="entry name" value="Bact_Acetyltransf"/>
</dbReference>
<reference evidence="4" key="2">
    <citation type="submission" date="2021-04" db="EMBL/GenBank/DDBJ databases">
        <authorList>
            <person name="Gilroy R."/>
        </authorList>
    </citation>
    <scope>NUCLEOTIDE SEQUENCE</scope>
    <source>
        <strain evidence="4">ChiSxjej1B13-11762</strain>
    </source>
</reference>
<keyword evidence="2" id="KW-0012">Acyltransferase</keyword>
<dbReference type="InterPro" id="IPR016181">
    <property type="entry name" value="Acyl_CoA_acyltransferase"/>
</dbReference>
<dbReference type="AlphaFoldDB" id="A0A9D1RAY3"/>
<evidence type="ECO:0000259" key="3">
    <source>
        <dbReference type="PROSITE" id="PS51186"/>
    </source>
</evidence>
<dbReference type="Pfam" id="PF00583">
    <property type="entry name" value="Acetyltransf_1"/>
    <property type="match status" value="1"/>
</dbReference>
<dbReference type="CDD" id="cd04301">
    <property type="entry name" value="NAT_SF"/>
    <property type="match status" value="1"/>
</dbReference>
<evidence type="ECO:0000256" key="1">
    <source>
        <dbReference type="ARBA" id="ARBA00022679"/>
    </source>
</evidence>
<evidence type="ECO:0000313" key="5">
    <source>
        <dbReference type="Proteomes" id="UP000824263"/>
    </source>
</evidence>
<name>A0A9D1RAY3_9FIRM</name>
<dbReference type="PROSITE" id="PS51186">
    <property type="entry name" value="GNAT"/>
    <property type="match status" value="1"/>
</dbReference>
<evidence type="ECO:0000313" key="4">
    <source>
        <dbReference type="EMBL" id="HIW83317.1"/>
    </source>
</evidence>
<keyword evidence="1" id="KW-0808">Transferase</keyword>
<reference evidence="4" key="1">
    <citation type="journal article" date="2021" name="PeerJ">
        <title>Extensive microbial diversity within the chicken gut microbiome revealed by metagenomics and culture.</title>
        <authorList>
            <person name="Gilroy R."/>
            <person name="Ravi A."/>
            <person name="Getino M."/>
            <person name="Pursley I."/>
            <person name="Horton D.L."/>
            <person name="Alikhan N.F."/>
            <person name="Baker D."/>
            <person name="Gharbi K."/>
            <person name="Hall N."/>
            <person name="Watson M."/>
            <person name="Adriaenssens E.M."/>
            <person name="Foster-Nyarko E."/>
            <person name="Jarju S."/>
            <person name="Secka A."/>
            <person name="Antonio M."/>
            <person name="Oren A."/>
            <person name="Chaudhuri R.R."/>
            <person name="La Ragione R."/>
            <person name="Hildebrand F."/>
            <person name="Pallen M.J."/>
        </authorList>
    </citation>
    <scope>NUCLEOTIDE SEQUENCE</scope>
    <source>
        <strain evidence="4">ChiSxjej1B13-11762</strain>
    </source>
</reference>
<dbReference type="EMBL" id="DXGF01000058">
    <property type="protein sequence ID" value="HIW83317.1"/>
    <property type="molecule type" value="Genomic_DNA"/>
</dbReference>
<gene>
    <name evidence="4" type="ORF">H9873_03225</name>
</gene>
<feature type="domain" description="N-acetyltransferase" evidence="3">
    <location>
        <begin position="4"/>
        <end position="162"/>
    </location>
</feature>
<comment type="caution">
    <text evidence="4">The sequence shown here is derived from an EMBL/GenBank/DDBJ whole genome shotgun (WGS) entry which is preliminary data.</text>
</comment>
<accession>A0A9D1RAY3</accession>
<dbReference type="SUPFAM" id="SSF55729">
    <property type="entry name" value="Acyl-CoA N-acyltransferases (Nat)"/>
    <property type="match status" value="1"/>
</dbReference>
<dbReference type="Gene3D" id="3.40.630.30">
    <property type="match status" value="1"/>
</dbReference>
<organism evidence="4 5">
    <name type="scientific">Candidatus Dorea gallistercoris</name>
    <dbReference type="NCBI Taxonomy" id="2838542"/>
    <lineage>
        <taxon>Bacteria</taxon>
        <taxon>Bacillati</taxon>
        <taxon>Bacillota</taxon>
        <taxon>Clostridia</taxon>
        <taxon>Lachnospirales</taxon>
        <taxon>Lachnospiraceae</taxon>
        <taxon>Dorea</taxon>
    </lineage>
</organism>
<dbReference type="InterPro" id="IPR000182">
    <property type="entry name" value="GNAT_dom"/>
</dbReference>
<dbReference type="GO" id="GO:0016747">
    <property type="term" value="F:acyltransferase activity, transferring groups other than amino-acyl groups"/>
    <property type="evidence" value="ECO:0007669"/>
    <property type="project" value="InterPro"/>
</dbReference>
<dbReference type="Proteomes" id="UP000824263">
    <property type="component" value="Unassembled WGS sequence"/>
</dbReference>
<evidence type="ECO:0000256" key="2">
    <source>
        <dbReference type="ARBA" id="ARBA00023315"/>
    </source>
</evidence>
<sequence>MDNLHIRKAENDSELQAIAALADEIWHQHFVPIIGLEQVKYMVDKFQSFPALKSQVAQEGYEYYQLFADGRLVGYTGIHPEADALFLSKLYIHKDFRGRHLATEVFHFLTALSKERGLKKIWLTCNKHNDNSLAVYDHLGFVITDEQKADIGNGFVMDDYIMTFYP</sequence>
<dbReference type="PANTHER" id="PTHR43877">
    <property type="entry name" value="AMINOALKYLPHOSPHONATE N-ACETYLTRANSFERASE-RELATED-RELATED"/>
    <property type="match status" value="1"/>
</dbReference>
<protein>
    <submittedName>
        <fullName evidence="4">GNAT family N-acetyltransferase</fullName>
    </submittedName>
</protein>